<evidence type="ECO:0000256" key="3">
    <source>
        <dbReference type="SAM" id="Phobius"/>
    </source>
</evidence>
<feature type="compositionally biased region" description="Polar residues" evidence="2">
    <location>
        <begin position="520"/>
        <end position="531"/>
    </location>
</feature>
<comment type="caution">
    <text evidence="5">The sequence shown here is derived from an EMBL/GenBank/DDBJ whole genome shotgun (WGS) entry which is preliminary data.</text>
</comment>
<feature type="compositionally biased region" description="Low complexity" evidence="2">
    <location>
        <begin position="505"/>
        <end position="518"/>
    </location>
</feature>
<keyword evidence="3" id="KW-0472">Membrane</keyword>
<feature type="region of interest" description="Disordered" evidence="2">
    <location>
        <begin position="564"/>
        <end position="652"/>
    </location>
</feature>
<sequence>MLSKRLQRILAKKKKFQSGRRHFKRNKEFKKPKGKDQKKGEPICYECKRLGHIKAECPRLKKPEFKKKESSKKFRKYKKKAMAAAWSNSSDSDSESSSTSDEEEANLAFMANTEEKNLSLLDFMASTTVSGTVGGYGAAFLTAEQQSRFASVKAKVCGNKAVDLANLEKNGMGSLVEALQRLKWTKIATLSEVSYPDLVKAFYVCLKTEADGTLTSLVKGTQIRISRDLLASLFDVSTTGHSGVHSEDTNIKGLGIIGPEYKLKDGKLDINQLSAFNRLLHFIICQIIVPRSASFSTCARADSDLISQLWDTKSKLNILLPYAHLLTRIFQHFGINTVEDPPPSSQVGSLLREVLDSISQGEPVASNPHERVMEEALGQQEQGSAQVDSVDAPIQGEQAIEPEVSASQGAHTTDAPANERSNLVHDEDHEPGEKRSKRIALRRLRKTKKNNLKPILEKLEAQEEILSSIQSNASLSEILKAVGSKTPPQPSAPQSSLGAIPRPSGPSVQVSGPSGPEVATESSDLVPSQGRQLAEGAVPSGQNVEEPTGSVISMEVLHGAEEATVAPEAPESSTLATPTPSTPPSSSTAPPAPPTFKQPMPRTISSPTPFPSQPSFSPSSSQIIPPPPVIENPPASSSTGASSSSSHSTTRLSSTFNSKSLLYPSTPPSSITFIPENPQLGSATNSPSPVQKKRKLSTSISVPSTPKFPPLWFSLTAEIDRRPIYREYLQKCILSTIFGIPFLNLTDHLTIVLPYCHLSKANQSKILQLVECKSEDQIARHFQLYNDYCYLHKIPEVQFDQFHGALALLRTEHLRFARIMGRLSAKQDWEKRYRQSALQLESVNSSLFKAGKPSLSAKAFLDLNSINPSTFFRFTMDKHQYALFLEDQWQLYIQLMLPSMGDSFTIAPGGLVFLLVLVLCLFPSDVKEDLVESKEDLVGIQGVVFPSIVKEDLVGIQGVVVPFM</sequence>
<dbReference type="InterPro" id="IPR036875">
    <property type="entry name" value="Znf_CCHC_sf"/>
</dbReference>
<feature type="region of interest" description="Disordered" evidence="2">
    <location>
        <begin position="673"/>
        <end position="697"/>
    </location>
</feature>
<feature type="compositionally biased region" description="Basic and acidic residues" evidence="2">
    <location>
        <begin position="422"/>
        <end position="434"/>
    </location>
</feature>
<dbReference type="PROSITE" id="PS50158">
    <property type="entry name" value="ZF_CCHC"/>
    <property type="match status" value="1"/>
</dbReference>
<dbReference type="AlphaFoldDB" id="A0A843VUU7"/>
<evidence type="ECO:0000256" key="1">
    <source>
        <dbReference type="PROSITE-ProRule" id="PRU00047"/>
    </source>
</evidence>
<dbReference type="Gene3D" id="4.10.60.10">
    <property type="entry name" value="Zinc finger, CCHC-type"/>
    <property type="match status" value="1"/>
</dbReference>
<keyword evidence="6" id="KW-1185">Reference proteome</keyword>
<feature type="compositionally biased region" description="Basic residues" evidence="2">
    <location>
        <begin position="1"/>
        <end position="28"/>
    </location>
</feature>
<keyword evidence="3" id="KW-0812">Transmembrane</keyword>
<feature type="region of interest" description="Disordered" evidence="2">
    <location>
        <begin position="401"/>
        <end position="445"/>
    </location>
</feature>
<dbReference type="GO" id="GO:0008270">
    <property type="term" value="F:zinc ion binding"/>
    <property type="evidence" value="ECO:0007669"/>
    <property type="project" value="UniProtKB-KW"/>
</dbReference>
<dbReference type="InterPro" id="IPR001878">
    <property type="entry name" value="Znf_CCHC"/>
</dbReference>
<feature type="compositionally biased region" description="Polar residues" evidence="2">
    <location>
        <begin position="679"/>
        <end position="689"/>
    </location>
</feature>
<evidence type="ECO:0000256" key="2">
    <source>
        <dbReference type="SAM" id="MobiDB-lite"/>
    </source>
</evidence>
<dbReference type="EMBL" id="NMUH01002394">
    <property type="protein sequence ID" value="MQL99695.1"/>
    <property type="molecule type" value="Genomic_DNA"/>
</dbReference>
<accession>A0A843VUU7</accession>
<feature type="compositionally biased region" description="Basic residues" evidence="2">
    <location>
        <begin position="435"/>
        <end position="445"/>
    </location>
</feature>
<evidence type="ECO:0000259" key="4">
    <source>
        <dbReference type="PROSITE" id="PS50158"/>
    </source>
</evidence>
<feature type="transmembrane region" description="Helical" evidence="3">
    <location>
        <begin position="904"/>
        <end position="922"/>
    </location>
</feature>
<evidence type="ECO:0000313" key="6">
    <source>
        <dbReference type="Proteomes" id="UP000652761"/>
    </source>
</evidence>
<name>A0A843VUU7_COLES</name>
<protein>
    <recommendedName>
        <fullName evidence="4">CCHC-type domain-containing protein</fullName>
    </recommendedName>
</protein>
<feature type="compositionally biased region" description="Basic and acidic residues" evidence="2">
    <location>
        <begin position="29"/>
        <end position="41"/>
    </location>
</feature>
<keyword evidence="1" id="KW-0862">Zinc</keyword>
<feature type="region of interest" description="Disordered" evidence="2">
    <location>
        <begin position="1"/>
        <end position="41"/>
    </location>
</feature>
<feature type="compositionally biased region" description="Low complexity" evidence="2">
    <location>
        <begin position="632"/>
        <end position="652"/>
    </location>
</feature>
<feature type="domain" description="CCHC-type" evidence="4">
    <location>
        <begin position="44"/>
        <end position="59"/>
    </location>
</feature>
<dbReference type="SUPFAM" id="SSF57756">
    <property type="entry name" value="Retrovirus zinc finger-like domains"/>
    <property type="match status" value="1"/>
</dbReference>
<dbReference type="Proteomes" id="UP000652761">
    <property type="component" value="Unassembled WGS sequence"/>
</dbReference>
<keyword evidence="3" id="KW-1133">Transmembrane helix</keyword>
<organism evidence="5 6">
    <name type="scientific">Colocasia esculenta</name>
    <name type="common">Wild taro</name>
    <name type="synonym">Arum esculentum</name>
    <dbReference type="NCBI Taxonomy" id="4460"/>
    <lineage>
        <taxon>Eukaryota</taxon>
        <taxon>Viridiplantae</taxon>
        <taxon>Streptophyta</taxon>
        <taxon>Embryophyta</taxon>
        <taxon>Tracheophyta</taxon>
        <taxon>Spermatophyta</taxon>
        <taxon>Magnoliopsida</taxon>
        <taxon>Liliopsida</taxon>
        <taxon>Araceae</taxon>
        <taxon>Aroideae</taxon>
        <taxon>Colocasieae</taxon>
        <taxon>Colocasia</taxon>
    </lineage>
</organism>
<keyword evidence="1" id="KW-0863">Zinc-finger</keyword>
<gene>
    <name evidence="5" type="ORF">Taro_032421</name>
</gene>
<evidence type="ECO:0000313" key="5">
    <source>
        <dbReference type="EMBL" id="MQL99695.1"/>
    </source>
</evidence>
<proteinExistence type="predicted"/>
<feature type="compositionally biased region" description="Low complexity" evidence="2">
    <location>
        <begin position="603"/>
        <end position="623"/>
    </location>
</feature>
<dbReference type="GO" id="GO:0003676">
    <property type="term" value="F:nucleic acid binding"/>
    <property type="evidence" value="ECO:0007669"/>
    <property type="project" value="InterPro"/>
</dbReference>
<feature type="compositionally biased region" description="Low complexity" evidence="2">
    <location>
        <begin position="564"/>
        <end position="589"/>
    </location>
</feature>
<keyword evidence="1" id="KW-0479">Metal-binding</keyword>
<reference evidence="5" key="1">
    <citation type="submission" date="2017-07" db="EMBL/GenBank/DDBJ databases">
        <title>Taro Niue Genome Assembly and Annotation.</title>
        <authorList>
            <person name="Atibalentja N."/>
            <person name="Keating K."/>
            <person name="Fields C.J."/>
        </authorList>
    </citation>
    <scope>NUCLEOTIDE SEQUENCE</scope>
    <source>
        <strain evidence="5">Niue_2</strain>
        <tissue evidence="5">Leaf</tissue>
    </source>
</reference>
<feature type="region of interest" description="Disordered" evidence="2">
    <location>
        <begin position="483"/>
        <end position="546"/>
    </location>
</feature>